<feature type="compositionally biased region" description="Polar residues" evidence="2">
    <location>
        <begin position="775"/>
        <end position="784"/>
    </location>
</feature>
<dbReference type="SUPFAM" id="SSF101447">
    <property type="entry name" value="Formin homology 2 domain (FH2 domain)"/>
    <property type="match status" value="1"/>
</dbReference>
<reference evidence="4 5" key="1">
    <citation type="submission" date="2019-07" db="EMBL/GenBank/DDBJ databases">
        <title>Genomes of Cafeteria roenbergensis.</title>
        <authorList>
            <person name="Fischer M.G."/>
            <person name="Hackl T."/>
            <person name="Roman M."/>
        </authorList>
    </citation>
    <scope>NUCLEOTIDE SEQUENCE [LARGE SCALE GENOMIC DNA]</scope>
    <source>
        <strain evidence="4 5">RCC970-E3</strain>
    </source>
</reference>
<feature type="domain" description="FH2" evidence="3">
    <location>
        <begin position="266"/>
        <end position="671"/>
    </location>
</feature>
<dbReference type="Gene3D" id="1.20.58.2220">
    <property type="entry name" value="Formin, FH2 domain"/>
    <property type="match status" value="1"/>
</dbReference>
<gene>
    <name evidence="4" type="ORF">FNF28_05531</name>
</gene>
<feature type="compositionally biased region" description="Low complexity" evidence="2">
    <location>
        <begin position="854"/>
        <end position="863"/>
    </location>
</feature>
<evidence type="ECO:0000256" key="2">
    <source>
        <dbReference type="SAM" id="MobiDB-lite"/>
    </source>
</evidence>
<organism evidence="4 5">
    <name type="scientific">Cafeteria roenbergensis</name>
    <name type="common">Marine flagellate</name>
    <dbReference type="NCBI Taxonomy" id="33653"/>
    <lineage>
        <taxon>Eukaryota</taxon>
        <taxon>Sar</taxon>
        <taxon>Stramenopiles</taxon>
        <taxon>Bigyra</taxon>
        <taxon>Opalozoa</taxon>
        <taxon>Bicosoecida</taxon>
        <taxon>Cafeteriaceae</taxon>
        <taxon>Cafeteria</taxon>
    </lineage>
</organism>
<feature type="region of interest" description="Disordered" evidence="2">
    <location>
        <begin position="1"/>
        <end position="31"/>
    </location>
</feature>
<feature type="compositionally biased region" description="Low complexity" evidence="2">
    <location>
        <begin position="749"/>
        <end position="764"/>
    </location>
</feature>
<protein>
    <recommendedName>
        <fullName evidence="3">FH2 domain-containing protein</fullName>
    </recommendedName>
</protein>
<feature type="region of interest" description="Disordered" evidence="2">
    <location>
        <begin position="334"/>
        <end position="371"/>
    </location>
</feature>
<feature type="region of interest" description="Disordered" evidence="2">
    <location>
        <begin position="854"/>
        <end position="875"/>
    </location>
</feature>
<comment type="caution">
    <text evidence="4">The sequence shown here is derived from an EMBL/GenBank/DDBJ whole genome shotgun (WGS) entry which is preliminary data.</text>
</comment>
<feature type="compositionally biased region" description="Low complexity" evidence="2">
    <location>
        <begin position="813"/>
        <end position="832"/>
    </location>
</feature>
<dbReference type="Pfam" id="PF02181">
    <property type="entry name" value="FH2"/>
    <property type="match status" value="1"/>
</dbReference>
<feature type="compositionally biased region" description="Low complexity" evidence="2">
    <location>
        <begin position="674"/>
        <end position="689"/>
    </location>
</feature>
<dbReference type="EMBL" id="VLTL01000113">
    <property type="protein sequence ID" value="KAA0160214.1"/>
    <property type="molecule type" value="Genomic_DNA"/>
</dbReference>
<dbReference type="Proteomes" id="UP000324907">
    <property type="component" value="Unassembled WGS sequence"/>
</dbReference>
<dbReference type="InterPro" id="IPR015425">
    <property type="entry name" value="FH2_Formin"/>
</dbReference>
<dbReference type="AlphaFoldDB" id="A0A5A8D690"/>
<feature type="region of interest" description="Disordered" evidence="2">
    <location>
        <begin position="119"/>
        <end position="166"/>
    </location>
</feature>
<evidence type="ECO:0000259" key="3">
    <source>
        <dbReference type="PROSITE" id="PS51444"/>
    </source>
</evidence>
<keyword evidence="1" id="KW-0175">Coiled coil</keyword>
<feature type="region of interest" description="Disordered" evidence="2">
    <location>
        <begin position="653"/>
        <end position="837"/>
    </location>
</feature>
<dbReference type="PANTHER" id="PTHR48125">
    <property type="entry name" value="LP07818P1"/>
    <property type="match status" value="1"/>
</dbReference>
<dbReference type="PANTHER" id="PTHR48125:SF10">
    <property type="entry name" value="OS12G0136300 PROTEIN"/>
    <property type="match status" value="1"/>
</dbReference>
<feature type="compositionally biased region" description="Acidic residues" evidence="2">
    <location>
        <begin position="797"/>
        <end position="806"/>
    </location>
</feature>
<name>A0A5A8D690_CAFRO</name>
<proteinExistence type="predicted"/>
<feature type="compositionally biased region" description="Basic and acidic residues" evidence="2">
    <location>
        <begin position="156"/>
        <end position="166"/>
    </location>
</feature>
<dbReference type="PROSITE" id="PS51444">
    <property type="entry name" value="FH2"/>
    <property type="match status" value="1"/>
</dbReference>
<feature type="compositionally biased region" description="Basic and acidic residues" evidence="2">
    <location>
        <begin position="725"/>
        <end position="738"/>
    </location>
</feature>
<evidence type="ECO:0000313" key="5">
    <source>
        <dbReference type="Proteomes" id="UP000324907"/>
    </source>
</evidence>
<dbReference type="SMART" id="SM00498">
    <property type="entry name" value="FH2"/>
    <property type="match status" value="1"/>
</dbReference>
<sequence length="992" mass="102708">MASSRRNPPQLDGLRSADSDAAMPPSPVPSLRRIATAGSLGVGGMRYIAESLASVGVDEGGNRAPDHVLAGLLRGLRAQNAMLAASSSEQVVASSSPAQWSRYKATLQGLVGSRLAEATDAAGEDHGQGTWAAPPSSPAPQLGHEGGTSLSARLSSRRESVRAREAAEARARKAELKRLKVEARKFIKPEFDAPSAAKLADSMWSRPPGVAEDLSEALLQHSAKLREAFKKKPAAKAAKPKTAAAPLVTVLDAKSLKAAELALNMTDAGHRPKDRSAQAAERAAAEDAARAAAGQPLAAPKKARKLALDVILDSLNALDSRIMGRQVLALRSGWGGGSDEDGDQPAGEGGDDVGGAQEGGKSPETLRAEEEERERVAAIQEARAGAEAAATLLRAEACYDPGAVSRAQLQQLEPHQTFSSADIFMREVVAQVPLAQERLRFLAFPPAFEEAATRCDGLVQRLRACFVEVVESLKLPSLAHVILSLGVGLSGIPAEAFRITVLPTLKTVKNSENVTFLDMVVRCCLDSAPLILDLADDFPTLRAARTVELSIEDARAAVKEVAKEMATLEPLRRAADKGSAGLDQEAAARVLRRVADSKAVCDDLQEQLSLAESEMDSMYNRVAENPDSLSLAQLFGALKSFFDDLDSAIKKEDTRRTRAEAKRRHQEQREAAKAKAAAKAGLAKTGAAKDVAPANHPAKGPSPQNAGPGSEAPDGAAATPPSTPLREDPPSGGHHDGGEDSDSDRATVAADFSSLAAQLSAAASPGGRAVHRSPSRGSIFSQALSPRVGLRAAGLIDSDDDSDGAEAMDAVERLPPSLASPPASRRGSARPALGGGAATPVLARRRFSSSADVDGWGGAAAADQPPSPIVAPGAAAEAASAARSRRASRAQSLRSFVYGTPGSAAAAAEPASSAAAAAAAGADSPAAVEVRPISPVAAVVSRAAFKLMRKRREGIHSESAAGKAGGLASVVAAWMSSNVVTSPEHRLPEPAE</sequence>
<dbReference type="InterPro" id="IPR042201">
    <property type="entry name" value="FH2_Formin_sf"/>
</dbReference>
<evidence type="ECO:0000256" key="1">
    <source>
        <dbReference type="SAM" id="Coils"/>
    </source>
</evidence>
<evidence type="ECO:0000313" key="4">
    <source>
        <dbReference type="EMBL" id="KAA0160214.1"/>
    </source>
</evidence>
<feature type="coiled-coil region" evidence="1">
    <location>
        <begin position="594"/>
        <end position="621"/>
    </location>
</feature>
<feature type="region of interest" description="Disordered" evidence="2">
    <location>
        <begin position="266"/>
        <end position="298"/>
    </location>
</feature>
<accession>A0A5A8D690</accession>